<comment type="caution">
    <text evidence="7">The sequence shown here is derived from an EMBL/GenBank/DDBJ whole genome shotgun (WGS) entry which is preliminary data.</text>
</comment>
<proteinExistence type="predicted"/>
<evidence type="ECO:0000256" key="4">
    <source>
        <dbReference type="ARBA" id="ARBA00022691"/>
    </source>
</evidence>
<keyword evidence="4" id="KW-0949">S-adenosyl-L-methionine</keyword>
<protein>
    <recommendedName>
        <fullName evidence="1">peptide chain release factor N(5)-glutamine methyltransferase</fullName>
        <ecNumber evidence="1">2.1.1.297</ecNumber>
    </recommendedName>
</protein>
<evidence type="ECO:0000256" key="1">
    <source>
        <dbReference type="ARBA" id="ARBA00012771"/>
    </source>
</evidence>
<dbReference type="PANTHER" id="PTHR18895:SF74">
    <property type="entry name" value="MTRF1L RELEASE FACTOR GLUTAMINE METHYLTRANSFERASE"/>
    <property type="match status" value="1"/>
</dbReference>
<dbReference type="GO" id="GO:0003676">
    <property type="term" value="F:nucleic acid binding"/>
    <property type="evidence" value="ECO:0007669"/>
    <property type="project" value="InterPro"/>
</dbReference>
<dbReference type="PANTHER" id="PTHR18895">
    <property type="entry name" value="HEMK METHYLTRANSFERASE"/>
    <property type="match status" value="1"/>
</dbReference>
<name>A0A2H0R9D7_UNCKA</name>
<dbReference type="NCBIfam" id="TIGR00536">
    <property type="entry name" value="hemK_fam"/>
    <property type="match status" value="1"/>
</dbReference>
<evidence type="ECO:0000259" key="6">
    <source>
        <dbReference type="Pfam" id="PF05175"/>
    </source>
</evidence>
<sequence length="262" mass="30446">MIPNEKEIRWLLKDKYNFSDSKINHFLQSKSGWSHLGPTQIKKDIERIKAGEPVNYVIGWVDFLGCKIDLSKKTLIPRPETEFWVSKVINELQQIKTKNFDILDLCCGSGCIGISVLKQVYHSNVSFADISPGALEQSQINLDRNFIKKNKYKIIKTNLFKNISSKYDFILCNPPYVSVNEKNLDLQWEPKKALYAKHGGLFLIEKIIIESPGYLNGPGLLFLEFGYNQKKEIKEILKTSLFKKYKFYKDQFGKYRYLKAII</sequence>
<feature type="domain" description="Methyltransferase small" evidence="6">
    <location>
        <begin position="93"/>
        <end position="189"/>
    </location>
</feature>
<dbReference type="InterPro" id="IPR029063">
    <property type="entry name" value="SAM-dependent_MTases_sf"/>
</dbReference>
<evidence type="ECO:0000313" key="7">
    <source>
        <dbReference type="EMBL" id="PIR43142.1"/>
    </source>
</evidence>
<dbReference type="InterPro" id="IPR007848">
    <property type="entry name" value="Small_mtfrase_dom"/>
</dbReference>
<dbReference type="EC" id="2.1.1.297" evidence="1"/>
<dbReference type="Gene3D" id="3.40.50.150">
    <property type="entry name" value="Vaccinia Virus protein VP39"/>
    <property type="match status" value="1"/>
</dbReference>
<dbReference type="GO" id="GO:0102559">
    <property type="term" value="F:peptide chain release factor N(5)-glutamine methyltransferase activity"/>
    <property type="evidence" value="ECO:0007669"/>
    <property type="project" value="UniProtKB-EC"/>
</dbReference>
<keyword evidence="3 7" id="KW-0808">Transferase</keyword>
<gene>
    <name evidence="7" type="primary">prmC</name>
    <name evidence="7" type="ORF">COV24_04220</name>
</gene>
<dbReference type="GO" id="GO:0032259">
    <property type="term" value="P:methylation"/>
    <property type="evidence" value="ECO:0007669"/>
    <property type="project" value="UniProtKB-KW"/>
</dbReference>
<keyword evidence="2 7" id="KW-0489">Methyltransferase</keyword>
<dbReference type="InterPro" id="IPR050320">
    <property type="entry name" value="N5-glutamine_MTase"/>
</dbReference>
<dbReference type="NCBIfam" id="TIGR03534">
    <property type="entry name" value="RF_mod_PrmC"/>
    <property type="match status" value="1"/>
</dbReference>
<dbReference type="EMBL" id="PCXU01000036">
    <property type="protein sequence ID" value="PIR43142.1"/>
    <property type="molecule type" value="Genomic_DNA"/>
</dbReference>
<dbReference type="AlphaFoldDB" id="A0A2H0R9D7"/>
<reference evidence="7 8" key="1">
    <citation type="submission" date="2017-09" db="EMBL/GenBank/DDBJ databases">
        <title>Depth-based differentiation of microbial function through sediment-hosted aquifers and enrichment of novel symbionts in the deep terrestrial subsurface.</title>
        <authorList>
            <person name="Probst A.J."/>
            <person name="Ladd B."/>
            <person name="Jarett J.K."/>
            <person name="Geller-Mcgrath D.E."/>
            <person name="Sieber C.M."/>
            <person name="Emerson J.B."/>
            <person name="Anantharaman K."/>
            <person name="Thomas B.C."/>
            <person name="Malmstrom R."/>
            <person name="Stieglmeier M."/>
            <person name="Klingl A."/>
            <person name="Woyke T."/>
            <person name="Ryan C.M."/>
            <person name="Banfield J.F."/>
        </authorList>
    </citation>
    <scope>NUCLEOTIDE SEQUENCE [LARGE SCALE GENOMIC DNA]</scope>
    <source>
        <strain evidence="7">CG10_big_fil_rev_8_21_14_0_10_32_10</strain>
    </source>
</reference>
<dbReference type="SUPFAM" id="SSF53335">
    <property type="entry name" value="S-adenosyl-L-methionine-dependent methyltransferases"/>
    <property type="match status" value="1"/>
</dbReference>
<evidence type="ECO:0000313" key="8">
    <source>
        <dbReference type="Proteomes" id="UP000230214"/>
    </source>
</evidence>
<evidence type="ECO:0000256" key="3">
    <source>
        <dbReference type="ARBA" id="ARBA00022679"/>
    </source>
</evidence>
<dbReference type="InterPro" id="IPR002052">
    <property type="entry name" value="DNA_methylase_N6_adenine_CS"/>
</dbReference>
<dbReference type="InterPro" id="IPR004556">
    <property type="entry name" value="HemK-like"/>
</dbReference>
<evidence type="ECO:0000256" key="5">
    <source>
        <dbReference type="ARBA" id="ARBA00048391"/>
    </source>
</evidence>
<dbReference type="Pfam" id="PF05175">
    <property type="entry name" value="MTS"/>
    <property type="match status" value="1"/>
</dbReference>
<dbReference type="CDD" id="cd02440">
    <property type="entry name" value="AdoMet_MTases"/>
    <property type="match status" value="1"/>
</dbReference>
<evidence type="ECO:0000256" key="2">
    <source>
        <dbReference type="ARBA" id="ARBA00022603"/>
    </source>
</evidence>
<accession>A0A2H0R9D7</accession>
<organism evidence="7 8">
    <name type="scientific">candidate division WWE3 bacterium CG10_big_fil_rev_8_21_14_0_10_32_10</name>
    <dbReference type="NCBI Taxonomy" id="1975090"/>
    <lineage>
        <taxon>Bacteria</taxon>
        <taxon>Katanobacteria</taxon>
    </lineage>
</organism>
<comment type="catalytic activity">
    <reaction evidence="5">
        <text>L-glutaminyl-[peptide chain release factor] + S-adenosyl-L-methionine = N(5)-methyl-L-glutaminyl-[peptide chain release factor] + S-adenosyl-L-homocysteine + H(+)</text>
        <dbReference type="Rhea" id="RHEA:42896"/>
        <dbReference type="Rhea" id="RHEA-COMP:10271"/>
        <dbReference type="Rhea" id="RHEA-COMP:10272"/>
        <dbReference type="ChEBI" id="CHEBI:15378"/>
        <dbReference type="ChEBI" id="CHEBI:30011"/>
        <dbReference type="ChEBI" id="CHEBI:57856"/>
        <dbReference type="ChEBI" id="CHEBI:59789"/>
        <dbReference type="ChEBI" id="CHEBI:61891"/>
        <dbReference type="EC" id="2.1.1.297"/>
    </reaction>
</comment>
<dbReference type="PROSITE" id="PS00092">
    <property type="entry name" value="N6_MTASE"/>
    <property type="match status" value="1"/>
</dbReference>
<dbReference type="InterPro" id="IPR019874">
    <property type="entry name" value="RF_methyltr_PrmC"/>
</dbReference>
<dbReference type="Proteomes" id="UP000230214">
    <property type="component" value="Unassembled WGS sequence"/>
</dbReference>